<dbReference type="AlphaFoldDB" id="A0A380T9T7"/>
<reference evidence="2" key="1">
    <citation type="submission" date="2018-07" db="EMBL/GenBank/DDBJ databases">
        <authorList>
            <person name="Quirk P.G."/>
            <person name="Krulwich T.A."/>
        </authorList>
    </citation>
    <scope>NUCLEOTIDE SEQUENCE</scope>
</reference>
<feature type="domain" description="Transposase IS200-like" evidence="1">
    <location>
        <begin position="9"/>
        <end position="133"/>
    </location>
</feature>
<proteinExistence type="predicted"/>
<dbReference type="GO" id="GO:0043565">
    <property type="term" value="F:sequence-specific DNA binding"/>
    <property type="evidence" value="ECO:0007669"/>
    <property type="project" value="TreeGrafter"/>
</dbReference>
<dbReference type="PANTHER" id="PTHR36966">
    <property type="entry name" value="REP-ASSOCIATED TYROSINE TRANSPOSASE"/>
    <property type="match status" value="1"/>
</dbReference>
<sequence>MPDFHRYRVPGGCYFFTVNLLERRGNALLNDRIDLLRDAVRRVRRSRPFTIDAWVVLPDHLHCVWTLPPGDDDFSARWRLIKTFFVRGLPRTERLSRVRRAGGERGIWQRRFWEHAIRDDEDYAAHMDYVHFNPVKHGLAASPADWPYSTFKSCVDRGLYPEDWIGVGNSNLSAGEPGE</sequence>
<dbReference type="SMART" id="SM01321">
    <property type="entry name" value="Y1_Tnp"/>
    <property type="match status" value="1"/>
</dbReference>
<evidence type="ECO:0000259" key="1">
    <source>
        <dbReference type="SMART" id="SM01321"/>
    </source>
</evidence>
<name>A0A380T9T7_9ZZZZ</name>
<gene>
    <name evidence="2" type="primary">yafM</name>
    <name evidence="2" type="ORF">DF3PB_1620001</name>
</gene>
<dbReference type="Gene3D" id="3.30.70.1290">
    <property type="entry name" value="Transposase IS200-like"/>
    <property type="match status" value="1"/>
</dbReference>
<dbReference type="NCBIfam" id="NF047646">
    <property type="entry name" value="REP_Tyr_transpos"/>
    <property type="match status" value="1"/>
</dbReference>
<dbReference type="InterPro" id="IPR036515">
    <property type="entry name" value="Transposase_17_sf"/>
</dbReference>
<protein>
    <recommendedName>
        <fullName evidence="1">Transposase IS200-like domain-containing protein</fullName>
    </recommendedName>
</protein>
<dbReference type="GO" id="GO:0006313">
    <property type="term" value="P:DNA transposition"/>
    <property type="evidence" value="ECO:0007669"/>
    <property type="project" value="InterPro"/>
</dbReference>
<evidence type="ECO:0000313" key="2">
    <source>
        <dbReference type="EMBL" id="SUS04997.1"/>
    </source>
</evidence>
<dbReference type="GO" id="GO:0004803">
    <property type="term" value="F:transposase activity"/>
    <property type="evidence" value="ECO:0007669"/>
    <property type="project" value="InterPro"/>
</dbReference>
<dbReference type="InterPro" id="IPR002686">
    <property type="entry name" value="Transposase_17"/>
</dbReference>
<accession>A0A380T9T7</accession>
<organism evidence="2">
    <name type="scientific">metagenome</name>
    <dbReference type="NCBI Taxonomy" id="256318"/>
    <lineage>
        <taxon>unclassified sequences</taxon>
        <taxon>metagenomes</taxon>
    </lineage>
</organism>
<dbReference type="SUPFAM" id="SSF143422">
    <property type="entry name" value="Transposase IS200-like"/>
    <property type="match status" value="1"/>
</dbReference>
<dbReference type="EMBL" id="UIDG01000071">
    <property type="protein sequence ID" value="SUS04997.1"/>
    <property type="molecule type" value="Genomic_DNA"/>
</dbReference>
<dbReference type="InterPro" id="IPR052715">
    <property type="entry name" value="RAYT_transposase"/>
</dbReference>
<dbReference type="PANTHER" id="PTHR36966:SF1">
    <property type="entry name" value="REP-ASSOCIATED TYROSINE TRANSPOSASE"/>
    <property type="match status" value="1"/>
</dbReference>